<comment type="function">
    <text evidence="7">Converts 2C-methyl-D-erythritol 2,4-cyclodiphosphate (ME-2,4cPP) into 1-hydroxy-2-methyl-2-(E)-butenyl 4-diphosphate.</text>
</comment>
<keyword evidence="11" id="KW-1185">Reference proteome</keyword>
<dbReference type="AlphaFoldDB" id="A0AA41QS39"/>
<keyword evidence="5 7" id="KW-0411">Iron-sulfur</keyword>
<feature type="binding site" evidence="7">
    <location>
        <position position="302"/>
    </location>
    <ligand>
        <name>[4Fe-4S] cluster</name>
        <dbReference type="ChEBI" id="CHEBI:49883"/>
    </ligand>
</feature>
<evidence type="ECO:0000259" key="9">
    <source>
        <dbReference type="Pfam" id="PF26540"/>
    </source>
</evidence>
<dbReference type="EMBL" id="JALAZD010000004">
    <property type="protein sequence ID" value="MCI0129333.1"/>
    <property type="molecule type" value="Genomic_DNA"/>
</dbReference>
<dbReference type="HAMAP" id="MF_00159">
    <property type="entry name" value="IspG"/>
    <property type="match status" value="1"/>
</dbReference>
<dbReference type="GO" id="GO:0141197">
    <property type="term" value="F:4-hydroxy-3-methylbut-2-enyl-diphosphate synthase activity (flavodoxin)"/>
    <property type="evidence" value="ECO:0007669"/>
    <property type="project" value="UniProtKB-EC"/>
</dbReference>
<evidence type="ECO:0000256" key="4">
    <source>
        <dbReference type="ARBA" id="ARBA00023004"/>
    </source>
</evidence>
<dbReference type="Proteomes" id="UP001156140">
    <property type="component" value="Unassembled WGS sequence"/>
</dbReference>
<evidence type="ECO:0000256" key="6">
    <source>
        <dbReference type="ARBA" id="ARBA00023229"/>
    </source>
</evidence>
<keyword evidence="6 7" id="KW-0414">Isoprene biosynthesis</keyword>
<dbReference type="PANTHER" id="PTHR30454:SF0">
    <property type="entry name" value="4-HYDROXY-3-METHYLBUT-2-EN-1-YL DIPHOSPHATE SYNTHASE (FERREDOXIN), CHLOROPLASTIC"/>
    <property type="match status" value="1"/>
</dbReference>
<comment type="pathway">
    <text evidence="7">Isoprenoid biosynthesis; isopentenyl diphosphate biosynthesis via DXP pathway; isopentenyl diphosphate from 1-deoxy-D-xylulose 5-phosphate: step 5/6.</text>
</comment>
<dbReference type="GO" id="GO:0046429">
    <property type="term" value="F:4-hydroxy-3-methylbut-2-en-1-yl diphosphate synthase activity (ferredoxin)"/>
    <property type="evidence" value="ECO:0007669"/>
    <property type="project" value="UniProtKB-UniRule"/>
</dbReference>
<dbReference type="InterPro" id="IPR004588">
    <property type="entry name" value="IspG_bac-typ"/>
</dbReference>
<evidence type="ECO:0000256" key="7">
    <source>
        <dbReference type="HAMAP-Rule" id="MF_00159"/>
    </source>
</evidence>
<dbReference type="InterPro" id="IPR058578">
    <property type="entry name" value="IspG_TIM"/>
</dbReference>
<feature type="binding site" evidence="7">
    <location>
        <position position="352"/>
    </location>
    <ligand>
        <name>[4Fe-4S] cluster</name>
        <dbReference type="ChEBI" id="CHEBI:49883"/>
    </ligand>
</feature>
<comment type="caution">
    <text evidence="10">The sequence shown here is derived from an EMBL/GenBank/DDBJ whole genome shotgun (WGS) entry which is preliminary data.</text>
</comment>
<protein>
    <recommendedName>
        <fullName evidence="7">4-hydroxy-3-methylbut-2-en-1-yl diphosphate synthase (flavodoxin)</fullName>
        <ecNumber evidence="7">1.17.7.3</ecNumber>
    </recommendedName>
    <alternativeName>
        <fullName evidence="7">1-hydroxy-2-methyl-2-(E)-butenyl 4-diphosphate synthase</fullName>
    </alternativeName>
</protein>
<dbReference type="FunFam" id="3.30.413.10:FF:000012">
    <property type="entry name" value="4-hydroxy-3-methylbut-2-en-1-yl diphosphate synthase (flavodoxin)"/>
    <property type="match status" value="1"/>
</dbReference>
<dbReference type="InterPro" id="IPR045854">
    <property type="entry name" value="NO2/SO3_Rdtase_4Fe4S_sf"/>
</dbReference>
<dbReference type="PIRSF" id="PIRSF004640">
    <property type="entry name" value="IspG"/>
    <property type="match status" value="1"/>
</dbReference>
<dbReference type="InterPro" id="IPR058579">
    <property type="entry name" value="IspG_C"/>
</dbReference>
<reference evidence="10" key="1">
    <citation type="submission" date="2022-03" db="EMBL/GenBank/DDBJ databases">
        <title>The complete genome sequence of a Methyloterrigena soli.</title>
        <authorList>
            <person name="Zi Z."/>
        </authorList>
    </citation>
    <scope>NUCLEOTIDE SEQUENCE</scope>
    <source>
        <strain evidence="10">M48</strain>
    </source>
</reference>
<dbReference type="GO" id="GO:0019288">
    <property type="term" value="P:isopentenyl diphosphate biosynthetic process, methylerythritol 4-phosphate pathway"/>
    <property type="evidence" value="ECO:0007669"/>
    <property type="project" value="UniProtKB-UniRule"/>
</dbReference>
<name>A0AA41QS39_9HYPH</name>
<evidence type="ECO:0000256" key="1">
    <source>
        <dbReference type="ARBA" id="ARBA00022485"/>
    </source>
</evidence>
<comment type="similarity">
    <text evidence="7">Belongs to the IspG family.</text>
</comment>
<dbReference type="RefSeq" id="WP_281737245.1">
    <property type="nucleotide sequence ID" value="NZ_JAKETQ010000004.1"/>
</dbReference>
<feature type="binding site" evidence="7">
    <location>
        <position position="299"/>
    </location>
    <ligand>
        <name>[4Fe-4S] cluster</name>
        <dbReference type="ChEBI" id="CHEBI:49883"/>
    </ligand>
</feature>
<dbReference type="PANTHER" id="PTHR30454">
    <property type="entry name" value="4-HYDROXY-3-METHYLBUT-2-EN-1-YL DIPHOSPHATE SYNTHASE"/>
    <property type="match status" value="1"/>
</dbReference>
<dbReference type="NCBIfam" id="TIGR00612">
    <property type="entry name" value="ispG_gcpE"/>
    <property type="match status" value="1"/>
</dbReference>
<keyword evidence="4 7" id="KW-0408">Iron</keyword>
<comment type="cofactor">
    <cofactor evidence="7">
        <name>[4Fe-4S] cluster</name>
        <dbReference type="ChEBI" id="CHEBI:49883"/>
    </cofactor>
    <text evidence="7">Binds 1 [4Fe-4S] cluster.</text>
</comment>
<dbReference type="GO" id="GO:0051539">
    <property type="term" value="F:4 iron, 4 sulfur cluster binding"/>
    <property type="evidence" value="ECO:0007669"/>
    <property type="project" value="UniProtKB-UniRule"/>
</dbReference>
<dbReference type="InterPro" id="IPR016425">
    <property type="entry name" value="IspG_bac"/>
</dbReference>
<proteinExistence type="inferred from homology"/>
<dbReference type="InterPro" id="IPR011005">
    <property type="entry name" value="Dihydropteroate_synth-like_sf"/>
</dbReference>
<keyword evidence="1 7" id="KW-0004">4Fe-4S</keyword>
<evidence type="ECO:0000313" key="11">
    <source>
        <dbReference type="Proteomes" id="UP001156140"/>
    </source>
</evidence>
<feature type="binding site" evidence="7">
    <location>
        <position position="345"/>
    </location>
    <ligand>
        <name>[4Fe-4S] cluster</name>
        <dbReference type="ChEBI" id="CHEBI:49883"/>
    </ligand>
</feature>
<keyword evidence="3 7" id="KW-0560">Oxidoreductase</keyword>
<evidence type="ECO:0000256" key="3">
    <source>
        <dbReference type="ARBA" id="ARBA00023002"/>
    </source>
</evidence>
<dbReference type="Pfam" id="PF04551">
    <property type="entry name" value="GcpE"/>
    <property type="match status" value="1"/>
</dbReference>
<evidence type="ECO:0000313" key="10">
    <source>
        <dbReference type="EMBL" id="MCI0129333.1"/>
    </source>
</evidence>
<dbReference type="Pfam" id="PF26540">
    <property type="entry name" value="GcpE_C"/>
    <property type="match status" value="1"/>
</dbReference>
<dbReference type="EC" id="1.17.7.3" evidence="7"/>
<organism evidence="10 11">
    <name type="scientific">Paradevosia shaoguanensis</name>
    <dbReference type="NCBI Taxonomy" id="1335043"/>
    <lineage>
        <taxon>Bacteria</taxon>
        <taxon>Pseudomonadati</taxon>
        <taxon>Pseudomonadota</taxon>
        <taxon>Alphaproteobacteria</taxon>
        <taxon>Hyphomicrobiales</taxon>
        <taxon>Devosiaceae</taxon>
        <taxon>Paradevosia</taxon>
    </lineage>
</organism>
<dbReference type="GO" id="GO:0005506">
    <property type="term" value="F:iron ion binding"/>
    <property type="evidence" value="ECO:0007669"/>
    <property type="project" value="InterPro"/>
</dbReference>
<evidence type="ECO:0000256" key="5">
    <source>
        <dbReference type="ARBA" id="ARBA00023014"/>
    </source>
</evidence>
<dbReference type="NCBIfam" id="NF001540">
    <property type="entry name" value="PRK00366.1"/>
    <property type="match status" value="1"/>
</dbReference>
<evidence type="ECO:0000256" key="2">
    <source>
        <dbReference type="ARBA" id="ARBA00022723"/>
    </source>
</evidence>
<evidence type="ECO:0000259" key="8">
    <source>
        <dbReference type="Pfam" id="PF04551"/>
    </source>
</evidence>
<accession>A0AA41QS39</accession>
<dbReference type="Gene3D" id="3.30.413.10">
    <property type="entry name" value="Sulfite Reductase Hemoprotein, domain 1"/>
    <property type="match status" value="1"/>
</dbReference>
<comment type="catalytic activity">
    <reaction evidence="7">
        <text>(2E)-4-hydroxy-3-methylbut-2-enyl diphosphate + oxidized [flavodoxin] + H2O + 2 H(+) = 2-C-methyl-D-erythritol 2,4-cyclic diphosphate + reduced [flavodoxin]</text>
        <dbReference type="Rhea" id="RHEA:43604"/>
        <dbReference type="Rhea" id="RHEA-COMP:10622"/>
        <dbReference type="Rhea" id="RHEA-COMP:10623"/>
        <dbReference type="ChEBI" id="CHEBI:15377"/>
        <dbReference type="ChEBI" id="CHEBI:15378"/>
        <dbReference type="ChEBI" id="CHEBI:57618"/>
        <dbReference type="ChEBI" id="CHEBI:58210"/>
        <dbReference type="ChEBI" id="CHEBI:58483"/>
        <dbReference type="ChEBI" id="CHEBI:128753"/>
        <dbReference type="EC" id="1.17.7.3"/>
    </reaction>
</comment>
<feature type="domain" description="IspG C-terminal" evidence="9">
    <location>
        <begin position="296"/>
        <end position="396"/>
    </location>
</feature>
<dbReference type="GO" id="GO:0016114">
    <property type="term" value="P:terpenoid biosynthetic process"/>
    <property type="evidence" value="ECO:0007669"/>
    <property type="project" value="InterPro"/>
</dbReference>
<gene>
    <name evidence="7 10" type="primary">ispG</name>
    <name evidence="10" type="synonym">gcpE</name>
    <name evidence="10" type="ORF">ML536_21065</name>
</gene>
<sequence>MAGAASRRHSVGVNVGGVIVGGDNPIVVQSMTNTDTADIEATTRQVAQLWRAGSEIVRITVDRDESAAAVPHIRDRLLARGIDVPLVGDFHYIGHKLLTDHPACAEALAKYRINPGNVGFKAKRDTQFSTLIELALKYDKPVRIGVNWGSLDEELLTRLMDENASAAAPVSAAAVQREAIIQSALLSAARAEEIGLGRDKIILSTKVSDVQSLIAVYQDLAARCDYALHLGLTEAGMGSKGIVASSAALGILLQQGIGDTIRISLTPEPGGDRTQEVRVAQELLQTMGFRQFLPVVAACPGCGRTTSTTFQTLAKEIQDHLTTSMPDWKEKYPGVETLSVAVMGCIVNGPGESKHANIGISLPGTGETPAAPVFIDGEKVATLRGADVADQFKVMVADYIEKKFGAGAKEAAE</sequence>
<dbReference type="Gene3D" id="3.20.20.20">
    <property type="entry name" value="Dihydropteroate synthase-like"/>
    <property type="match status" value="1"/>
</dbReference>
<feature type="domain" description="IspG TIM-barrel" evidence="8">
    <location>
        <begin position="13"/>
        <end position="281"/>
    </location>
</feature>
<keyword evidence="2 7" id="KW-0479">Metal-binding</keyword>